<keyword evidence="10" id="KW-1185">Reference proteome</keyword>
<dbReference type="Pfam" id="PF14533">
    <property type="entry name" value="USP7_C2"/>
    <property type="match status" value="1"/>
</dbReference>
<dbReference type="AlphaFoldDB" id="A0ABD1GA32"/>
<protein>
    <recommendedName>
        <fullName evidence="3">ubiquitinyl hydrolase 1</fullName>
        <ecNumber evidence="3">3.4.19.12</ecNumber>
    </recommendedName>
</protein>
<accession>A0ABD1GA32</accession>
<keyword evidence="4" id="KW-0645">Protease</keyword>
<gene>
    <name evidence="9" type="primary">UBP13</name>
    <name evidence="9" type="ORF">AAHA92_25269</name>
</gene>
<name>A0ABD1GA32_SALDI</name>
<keyword evidence="5" id="KW-0833">Ubl conjugation pathway</keyword>
<evidence type="ECO:0000256" key="6">
    <source>
        <dbReference type="ARBA" id="ARBA00022801"/>
    </source>
</evidence>
<dbReference type="EMBL" id="JBEAFC010000009">
    <property type="protein sequence ID" value="KAL1540994.1"/>
    <property type="molecule type" value="Genomic_DNA"/>
</dbReference>
<evidence type="ECO:0000256" key="3">
    <source>
        <dbReference type="ARBA" id="ARBA00012759"/>
    </source>
</evidence>
<sequence length="113" mass="13521">MELLCVQLIPYDVELSQSNAELRQLKVFYHKIYKIFPTYEKIANINDQYWTLRAEVIPEEEKNLGQHDRIIHVYHFIKETAQNQGNFREPFFLVIHEKETLAEVKAQVYSYSS</sequence>
<evidence type="ECO:0000259" key="8">
    <source>
        <dbReference type="Pfam" id="PF14533"/>
    </source>
</evidence>
<keyword evidence="6 9" id="KW-0378">Hydrolase</keyword>
<comment type="caution">
    <text evidence="9">The sequence shown here is derived from an EMBL/GenBank/DDBJ whole genome shotgun (WGS) entry which is preliminary data.</text>
</comment>
<evidence type="ECO:0000256" key="5">
    <source>
        <dbReference type="ARBA" id="ARBA00022786"/>
    </source>
</evidence>
<evidence type="ECO:0000256" key="7">
    <source>
        <dbReference type="ARBA" id="ARBA00022807"/>
    </source>
</evidence>
<proteinExistence type="inferred from homology"/>
<evidence type="ECO:0000313" key="9">
    <source>
        <dbReference type="EMBL" id="KAL1540994.1"/>
    </source>
</evidence>
<feature type="domain" description="Ubiquitin carboxyl-terminal hydrolase C-terminal" evidence="8">
    <location>
        <begin position="13"/>
        <end position="106"/>
    </location>
</feature>
<dbReference type="GO" id="GO:0006508">
    <property type="term" value="P:proteolysis"/>
    <property type="evidence" value="ECO:0007669"/>
    <property type="project" value="UniProtKB-KW"/>
</dbReference>
<organism evidence="9 10">
    <name type="scientific">Salvia divinorum</name>
    <name type="common">Maria pastora</name>
    <name type="synonym">Diviner's sage</name>
    <dbReference type="NCBI Taxonomy" id="28513"/>
    <lineage>
        <taxon>Eukaryota</taxon>
        <taxon>Viridiplantae</taxon>
        <taxon>Streptophyta</taxon>
        <taxon>Embryophyta</taxon>
        <taxon>Tracheophyta</taxon>
        <taxon>Spermatophyta</taxon>
        <taxon>Magnoliopsida</taxon>
        <taxon>eudicotyledons</taxon>
        <taxon>Gunneridae</taxon>
        <taxon>Pentapetalae</taxon>
        <taxon>asterids</taxon>
        <taxon>lamiids</taxon>
        <taxon>Lamiales</taxon>
        <taxon>Lamiaceae</taxon>
        <taxon>Nepetoideae</taxon>
        <taxon>Mentheae</taxon>
        <taxon>Salviinae</taxon>
        <taxon>Salvia</taxon>
        <taxon>Salvia subgen. Calosphace</taxon>
    </lineage>
</organism>
<comment type="catalytic activity">
    <reaction evidence="1">
        <text>Thiol-dependent hydrolysis of ester, thioester, amide, peptide and isopeptide bonds formed by the C-terminal Gly of ubiquitin (a 76-residue protein attached to proteins as an intracellular targeting signal).</text>
        <dbReference type="EC" id="3.4.19.12"/>
    </reaction>
</comment>
<dbReference type="InterPro" id="IPR029346">
    <property type="entry name" value="USP_C"/>
</dbReference>
<dbReference type="Proteomes" id="UP001567538">
    <property type="component" value="Unassembled WGS sequence"/>
</dbReference>
<keyword evidence="7" id="KW-0788">Thiol protease</keyword>
<evidence type="ECO:0000256" key="2">
    <source>
        <dbReference type="ARBA" id="ARBA00009085"/>
    </source>
</evidence>
<dbReference type="GO" id="GO:0004843">
    <property type="term" value="F:cysteine-type deubiquitinase activity"/>
    <property type="evidence" value="ECO:0007669"/>
    <property type="project" value="UniProtKB-EC"/>
</dbReference>
<evidence type="ECO:0000256" key="1">
    <source>
        <dbReference type="ARBA" id="ARBA00000707"/>
    </source>
</evidence>
<reference evidence="9 10" key="1">
    <citation type="submission" date="2024-06" db="EMBL/GenBank/DDBJ databases">
        <title>A chromosome level genome sequence of Diviner's sage (Salvia divinorum).</title>
        <authorList>
            <person name="Ford S.A."/>
            <person name="Ro D.-K."/>
            <person name="Ness R.W."/>
            <person name="Phillips M.A."/>
        </authorList>
    </citation>
    <scope>NUCLEOTIDE SEQUENCE [LARGE SCALE GENOMIC DNA]</scope>
    <source>
        <strain evidence="9">SAF-2024a</strain>
        <tissue evidence="9">Leaf</tissue>
    </source>
</reference>
<evidence type="ECO:0000256" key="4">
    <source>
        <dbReference type="ARBA" id="ARBA00022670"/>
    </source>
</evidence>
<evidence type="ECO:0000313" key="10">
    <source>
        <dbReference type="Proteomes" id="UP001567538"/>
    </source>
</evidence>
<comment type="similarity">
    <text evidence="2">Belongs to the peptidase C19 family.</text>
</comment>
<dbReference type="EC" id="3.4.19.12" evidence="3"/>